<evidence type="ECO:0000256" key="2">
    <source>
        <dbReference type="ARBA" id="ARBA00009910"/>
    </source>
</evidence>
<evidence type="ECO:0000256" key="16">
    <source>
        <dbReference type="SAM" id="SignalP"/>
    </source>
</evidence>
<evidence type="ECO:0000313" key="19">
    <source>
        <dbReference type="RefSeq" id="XP_072835045.1"/>
    </source>
</evidence>
<evidence type="ECO:0000256" key="7">
    <source>
        <dbReference type="ARBA" id="ARBA00022729"/>
    </source>
</evidence>
<dbReference type="Gene3D" id="1.10.790.10">
    <property type="entry name" value="Prion/Doppel protein, beta-ribbon domain"/>
    <property type="match status" value="1"/>
</dbReference>
<dbReference type="RefSeq" id="XP_072835045.1">
    <property type="nucleotide sequence ID" value="XM_072978944.1"/>
</dbReference>
<dbReference type="InterPro" id="IPR022416">
    <property type="entry name" value="Prion/Doppel_prot_b-ribbon_dom"/>
</dbReference>
<accession>A0ABM5EPG1</accession>
<keyword evidence="4" id="KW-0336">GPI-anchor</keyword>
<keyword evidence="18" id="KW-1185">Reference proteome</keyword>
<protein>
    <recommendedName>
        <fullName evidence="17">Prion/Doppel protein beta-ribbon domain-containing protein</fullName>
    </recommendedName>
</protein>
<dbReference type="InterPro" id="IPR036924">
    <property type="entry name" value="Prion/Doppel_b-ribbon_dom_sf"/>
</dbReference>
<dbReference type="InterPro" id="IPR000817">
    <property type="entry name" value="Prion"/>
</dbReference>
<dbReference type="Proteomes" id="UP001652642">
    <property type="component" value="Chromosome 8"/>
</dbReference>
<organism evidence="18 19">
    <name type="scientific">Pogona vitticeps</name>
    <name type="common">central bearded dragon</name>
    <dbReference type="NCBI Taxonomy" id="103695"/>
    <lineage>
        <taxon>Eukaryota</taxon>
        <taxon>Metazoa</taxon>
        <taxon>Chordata</taxon>
        <taxon>Craniata</taxon>
        <taxon>Vertebrata</taxon>
        <taxon>Euteleostomi</taxon>
        <taxon>Lepidosauria</taxon>
        <taxon>Squamata</taxon>
        <taxon>Bifurcata</taxon>
        <taxon>Unidentata</taxon>
        <taxon>Episquamata</taxon>
        <taxon>Toxicofera</taxon>
        <taxon>Iguania</taxon>
        <taxon>Acrodonta</taxon>
        <taxon>Agamidae</taxon>
        <taxon>Amphibolurinae</taxon>
        <taxon>Pogona</taxon>
    </lineage>
</organism>
<feature type="chain" id="PRO_5046884418" description="Prion/Doppel protein beta-ribbon domain-containing protein" evidence="16">
    <location>
        <begin position="26"/>
        <end position="314"/>
    </location>
</feature>
<dbReference type="SUPFAM" id="SSF54098">
    <property type="entry name" value="Prion-like"/>
    <property type="match status" value="1"/>
</dbReference>
<keyword evidence="11" id="KW-0472">Membrane</keyword>
<keyword evidence="7 16" id="KW-0732">Signal</keyword>
<evidence type="ECO:0000256" key="8">
    <source>
        <dbReference type="ARBA" id="ARBA00022737"/>
    </source>
</evidence>
<evidence type="ECO:0000256" key="13">
    <source>
        <dbReference type="ARBA" id="ARBA00023180"/>
    </source>
</evidence>
<evidence type="ECO:0000256" key="14">
    <source>
        <dbReference type="ARBA" id="ARBA00023288"/>
    </source>
</evidence>
<keyword evidence="8" id="KW-0677">Repeat</keyword>
<gene>
    <name evidence="19" type="primary">LOC110075186</name>
</gene>
<evidence type="ECO:0000256" key="1">
    <source>
        <dbReference type="ARBA" id="ARBA00004609"/>
    </source>
</evidence>
<evidence type="ECO:0000259" key="17">
    <source>
        <dbReference type="Pfam" id="PF00377"/>
    </source>
</evidence>
<dbReference type="PANTHER" id="PTHR15506">
    <property type="entry name" value="DOPPEL PRION"/>
    <property type="match status" value="1"/>
</dbReference>
<evidence type="ECO:0000256" key="5">
    <source>
        <dbReference type="ARBA" id="ARBA00022678"/>
    </source>
</evidence>
<evidence type="ECO:0000256" key="12">
    <source>
        <dbReference type="ARBA" id="ARBA00023157"/>
    </source>
</evidence>
<evidence type="ECO:0000256" key="3">
    <source>
        <dbReference type="ARBA" id="ARBA00022475"/>
    </source>
</evidence>
<keyword evidence="9" id="KW-0186">Copper</keyword>
<dbReference type="PANTHER" id="PTHR15506:SF2">
    <property type="entry name" value="MAJOR PRION PROTEIN"/>
    <property type="match status" value="1"/>
</dbReference>
<evidence type="ECO:0000256" key="11">
    <source>
        <dbReference type="ARBA" id="ARBA00023136"/>
    </source>
</evidence>
<keyword evidence="3" id="KW-1003">Cell membrane</keyword>
<comment type="subcellular location">
    <subcellularLocation>
        <location evidence="1">Cell membrane</location>
        <topology evidence="1">Lipid-anchor</topology>
        <topology evidence="1">GPI-anchor</topology>
    </subcellularLocation>
</comment>
<feature type="region of interest" description="Disordered" evidence="15">
    <location>
        <begin position="26"/>
        <end position="105"/>
    </location>
</feature>
<evidence type="ECO:0000256" key="15">
    <source>
        <dbReference type="SAM" id="MobiDB-lite"/>
    </source>
</evidence>
<evidence type="ECO:0000256" key="9">
    <source>
        <dbReference type="ARBA" id="ARBA00023008"/>
    </source>
</evidence>
<dbReference type="GeneID" id="110075186"/>
<keyword evidence="12" id="KW-1015">Disulfide bond</keyword>
<keyword evidence="10" id="KW-0034">Amyloid</keyword>
<evidence type="ECO:0000313" key="18">
    <source>
        <dbReference type="Proteomes" id="UP001652642"/>
    </source>
</evidence>
<evidence type="ECO:0000256" key="4">
    <source>
        <dbReference type="ARBA" id="ARBA00022622"/>
    </source>
</evidence>
<dbReference type="SMART" id="SM00157">
    <property type="entry name" value="PRP"/>
    <property type="match status" value="1"/>
</dbReference>
<dbReference type="Pfam" id="PF00377">
    <property type="entry name" value="Prion"/>
    <property type="match status" value="1"/>
</dbReference>
<proteinExistence type="inferred from homology"/>
<comment type="similarity">
    <text evidence="2">Belongs to the prion family.</text>
</comment>
<keyword evidence="14" id="KW-0449">Lipoprotein</keyword>
<feature type="domain" description="Prion/Doppel protein beta-ribbon" evidence="17">
    <location>
        <begin position="174"/>
        <end position="257"/>
    </location>
</feature>
<feature type="compositionally biased region" description="Polar residues" evidence="15">
    <location>
        <begin position="86"/>
        <end position="105"/>
    </location>
</feature>
<reference evidence="19" key="1">
    <citation type="submission" date="2025-08" db="UniProtKB">
        <authorList>
            <consortium name="RefSeq"/>
        </authorList>
    </citation>
    <scope>IDENTIFICATION</scope>
</reference>
<feature type="signal peptide" evidence="16">
    <location>
        <begin position="1"/>
        <end position="25"/>
    </location>
</feature>
<evidence type="ECO:0000256" key="10">
    <source>
        <dbReference type="ARBA" id="ARBA00023087"/>
    </source>
</evidence>
<keyword evidence="13" id="KW-0325">Glycoprotein</keyword>
<keyword evidence="5" id="KW-0640">Prion</keyword>
<evidence type="ECO:0000256" key="6">
    <source>
        <dbReference type="ARBA" id="ARBA00022723"/>
    </source>
</evidence>
<sequence>MRGKFVTICSVAVLFILLQADVALSRRGGSRSRSRSRSSSSSTNRGSHHESSKPVMNSEPSAEETGHLAYGASASHHNQKTHIHHNNPSSPQYNPRYPQNGTYSQYNHDIPLKFDNSFHRLGYPENAGFPNYGGDSSWDQYYSKPWKPKPSKHKAMALAVAAGTNGDFLLGPGMSDMHFYFNGLDEERWWRENRDNYPDRVYFPWYEQPVPEDVFVRDCWNITMRGFVAPSGTETADEMETRVVGQVVHQMCAKQYHVVLQHSIGDSAWDTHRMRPGSGAALTGAAGEAAGTYGLSRHILTPIALFYLPAFLCY</sequence>
<keyword evidence="6" id="KW-0479">Metal-binding</keyword>
<name>A0ABM5EPG1_9SAUR</name>